<name>A0ABT0K2A0_9ACTN</name>
<evidence type="ECO:0000259" key="5">
    <source>
        <dbReference type="Pfam" id="PF00108"/>
    </source>
</evidence>
<dbReference type="Proteomes" id="UP001201873">
    <property type="component" value="Unassembled WGS sequence"/>
</dbReference>
<feature type="domain" description="Thiolase C-terminal" evidence="6">
    <location>
        <begin position="286"/>
        <end position="407"/>
    </location>
</feature>
<evidence type="ECO:0000259" key="6">
    <source>
        <dbReference type="Pfam" id="PF02803"/>
    </source>
</evidence>
<dbReference type="InterPro" id="IPR016039">
    <property type="entry name" value="Thiolase-like"/>
</dbReference>
<dbReference type="GO" id="GO:0003985">
    <property type="term" value="F:acetyl-CoA C-acetyltransferase activity"/>
    <property type="evidence" value="ECO:0007669"/>
    <property type="project" value="UniProtKB-EC"/>
</dbReference>
<organism evidence="7 8">
    <name type="scientific">Frankia umida</name>
    <dbReference type="NCBI Taxonomy" id="573489"/>
    <lineage>
        <taxon>Bacteria</taxon>
        <taxon>Bacillati</taxon>
        <taxon>Actinomycetota</taxon>
        <taxon>Actinomycetes</taxon>
        <taxon>Frankiales</taxon>
        <taxon>Frankiaceae</taxon>
        <taxon>Frankia</taxon>
    </lineage>
</organism>
<dbReference type="InterPro" id="IPR020610">
    <property type="entry name" value="Thiolase_AS"/>
</dbReference>
<evidence type="ECO:0000256" key="4">
    <source>
        <dbReference type="RuleBase" id="RU003557"/>
    </source>
</evidence>
<dbReference type="PANTHER" id="PTHR43365">
    <property type="entry name" value="BLR7806 PROTEIN"/>
    <property type="match status" value="1"/>
</dbReference>
<dbReference type="SUPFAM" id="SSF53901">
    <property type="entry name" value="Thiolase-like"/>
    <property type="match status" value="2"/>
</dbReference>
<dbReference type="Gene3D" id="3.40.47.10">
    <property type="match status" value="2"/>
</dbReference>
<evidence type="ECO:0000256" key="3">
    <source>
        <dbReference type="ARBA" id="ARBA00023315"/>
    </source>
</evidence>
<keyword evidence="8" id="KW-1185">Reference proteome</keyword>
<dbReference type="PROSITE" id="PS00737">
    <property type="entry name" value="THIOLASE_2"/>
    <property type="match status" value="1"/>
</dbReference>
<dbReference type="EMBL" id="JALKFT010000023">
    <property type="protein sequence ID" value="MCK9877885.1"/>
    <property type="molecule type" value="Genomic_DNA"/>
</dbReference>
<evidence type="ECO:0000256" key="2">
    <source>
        <dbReference type="ARBA" id="ARBA00022679"/>
    </source>
</evidence>
<dbReference type="PROSITE" id="PS00099">
    <property type="entry name" value="THIOLASE_3"/>
    <property type="match status" value="1"/>
</dbReference>
<dbReference type="InterPro" id="IPR020613">
    <property type="entry name" value="Thiolase_CS"/>
</dbReference>
<dbReference type="InterPro" id="IPR002155">
    <property type="entry name" value="Thiolase"/>
</dbReference>
<dbReference type="InterPro" id="IPR020616">
    <property type="entry name" value="Thiolase_N"/>
</dbReference>
<protein>
    <submittedName>
        <fullName evidence="7">Acetyl-CoA C-acetyltransferase</fullName>
        <ecNumber evidence="7">2.3.1.9</ecNumber>
    </submittedName>
</protein>
<dbReference type="Pfam" id="PF02803">
    <property type="entry name" value="Thiolase_C"/>
    <property type="match status" value="1"/>
</dbReference>
<evidence type="ECO:0000256" key="1">
    <source>
        <dbReference type="ARBA" id="ARBA00010982"/>
    </source>
</evidence>
<comment type="caution">
    <text evidence="7">The sequence shown here is derived from an EMBL/GenBank/DDBJ whole genome shotgun (WGS) entry which is preliminary data.</text>
</comment>
<evidence type="ECO:0000313" key="8">
    <source>
        <dbReference type="Proteomes" id="UP001201873"/>
    </source>
</evidence>
<evidence type="ECO:0000313" key="7">
    <source>
        <dbReference type="EMBL" id="MCK9877885.1"/>
    </source>
</evidence>
<dbReference type="PANTHER" id="PTHR43365:SF1">
    <property type="entry name" value="ACETYL-COA C-ACYLTRANSFERASE"/>
    <property type="match status" value="1"/>
</dbReference>
<dbReference type="NCBIfam" id="NF006090">
    <property type="entry name" value="PRK08242.1"/>
    <property type="match status" value="1"/>
</dbReference>
<feature type="domain" description="Thiolase N-terminal" evidence="5">
    <location>
        <begin position="4"/>
        <end position="229"/>
    </location>
</feature>
<reference evidence="7 8" key="1">
    <citation type="submission" date="2022-04" db="EMBL/GenBank/DDBJ databases">
        <title>Genome diversity in the genus Frankia.</title>
        <authorList>
            <person name="Carlos-Shanley C."/>
            <person name="Hahn D."/>
        </authorList>
    </citation>
    <scope>NUCLEOTIDE SEQUENCE [LARGE SCALE GENOMIC DNA]</scope>
    <source>
        <strain evidence="7 8">Ag45/Mut15</strain>
    </source>
</reference>
<dbReference type="CDD" id="cd00751">
    <property type="entry name" value="thiolase"/>
    <property type="match status" value="1"/>
</dbReference>
<accession>A0ABT0K2A0</accession>
<dbReference type="EC" id="2.3.1.9" evidence="7"/>
<gene>
    <name evidence="7" type="ORF">MXD59_19240</name>
</gene>
<dbReference type="Pfam" id="PF00108">
    <property type="entry name" value="Thiolase_N"/>
    <property type="match status" value="1"/>
</dbReference>
<comment type="similarity">
    <text evidence="1 4">Belongs to the thiolase-like superfamily. Thiolase family.</text>
</comment>
<proteinExistence type="inferred from homology"/>
<keyword evidence="3 4" id="KW-0012">Acyltransferase</keyword>
<keyword evidence="2 4" id="KW-0808">Transferase</keyword>
<sequence>MDAWIVDAVRTPRGKGRPDGALHDVHPQELLAQCLRALASRVGFDPAEVEDVVVGNGILAGDHGDCIGRLSALLAGWPRTVPGLTLSRFCGSGQQAVTVAATGVASGAQDLVVAGGVESMSRWDLTAGSVTIDGHNPALRELYPTVPQGVSADLIATLAGLDRTDVDAFAVRSQDRAAAAIAQGRFAASIIPVTGPTGDVLLRQDEHPRPGTTVERLAGLRPAFTAVGAARPDDGPLSYDELALSRYPRVDHIDHVHHGGNSSGVVDGAAAVVVASQRWLRANGVTPRARVRATAAVGSEPVIMLTAPAPAARRCLDRAGMTVADVDLWEVNEAFAAVALTTITDLELDPERVNVNGGAIALGHPIGATGAMLLGTVLDELERQDRTIGLVTMCTGGGMGTATILERV</sequence>
<dbReference type="NCBIfam" id="TIGR01930">
    <property type="entry name" value="AcCoA-C-Actrans"/>
    <property type="match status" value="1"/>
</dbReference>
<dbReference type="InterPro" id="IPR020617">
    <property type="entry name" value="Thiolase_C"/>
</dbReference>
<dbReference type="PIRSF" id="PIRSF000429">
    <property type="entry name" value="Ac-CoA_Ac_transf"/>
    <property type="match status" value="1"/>
</dbReference>